<reference evidence="2" key="1">
    <citation type="journal article" date="2019" name="Int. J. Syst. Evol. Microbiol.">
        <title>The Global Catalogue of Microorganisms (GCM) 10K type strain sequencing project: providing services to taxonomists for standard genome sequencing and annotation.</title>
        <authorList>
            <consortium name="The Broad Institute Genomics Platform"/>
            <consortium name="The Broad Institute Genome Sequencing Center for Infectious Disease"/>
            <person name="Wu L."/>
            <person name="Ma J."/>
        </authorList>
    </citation>
    <scope>NUCLEOTIDE SEQUENCE [LARGE SCALE GENOMIC DNA]</scope>
    <source>
        <strain evidence="2">CGMCC 1.15959</strain>
    </source>
</reference>
<dbReference type="RefSeq" id="WP_188645324.1">
    <property type="nucleotide sequence ID" value="NZ_BMKL01000001.1"/>
</dbReference>
<evidence type="ECO:0000313" key="2">
    <source>
        <dbReference type="Proteomes" id="UP000619041"/>
    </source>
</evidence>
<accession>A0ABQ1SCN7</accession>
<keyword evidence="2" id="KW-1185">Reference proteome</keyword>
<dbReference type="EMBL" id="BMKL01000001">
    <property type="protein sequence ID" value="GGE03450.1"/>
    <property type="molecule type" value="Genomic_DNA"/>
</dbReference>
<evidence type="ECO:0008006" key="3">
    <source>
        <dbReference type="Google" id="ProtNLM"/>
    </source>
</evidence>
<gene>
    <name evidence="1" type="ORF">GCM10011515_23800</name>
</gene>
<proteinExistence type="predicted"/>
<organism evidence="1 2">
    <name type="scientific">Tsuneonella deserti</name>
    <dbReference type="NCBI Taxonomy" id="2035528"/>
    <lineage>
        <taxon>Bacteria</taxon>
        <taxon>Pseudomonadati</taxon>
        <taxon>Pseudomonadota</taxon>
        <taxon>Alphaproteobacteria</taxon>
        <taxon>Sphingomonadales</taxon>
        <taxon>Erythrobacteraceae</taxon>
        <taxon>Tsuneonella</taxon>
    </lineage>
</organism>
<dbReference type="Proteomes" id="UP000619041">
    <property type="component" value="Unassembled WGS sequence"/>
</dbReference>
<name>A0ABQ1SCN7_9SPHN</name>
<sequence>MRRLAAGVRVVTACAETARLVTFYGQYRTPDLAMPVTPWNAADRLPDPITGFLTAFRRGMQLQHQSVSPRYFWLFLKEYEFRFNRRARSSEIFGDMIGHFPSVGDETIASLRAAYCDLREQ</sequence>
<protein>
    <recommendedName>
        <fullName evidence="3">Transposase</fullName>
    </recommendedName>
</protein>
<evidence type="ECO:0000313" key="1">
    <source>
        <dbReference type="EMBL" id="GGE03450.1"/>
    </source>
</evidence>
<comment type="caution">
    <text evidence="1">The sequence shown here is derived from an EMBL/GenBank/DDBJ whole genome shotgun (WGS) entry which is preliminary data.</text>
</comment>